<dbReference type="InterPro" id="IPR036396">
    <property type="entry name" value="Cyt_P450_sf"/>
</dbReference>
<dbReference type="PANTHER" id="PTHR24286">
    <property type="entry name" value="CYTOCHROME P450 26"/>
    <property type="match status" value="1"/>
</dbReference>
<dbReference type="Pfam" id="PF00067">
    <property type="entry name" value="p450"/>
    <property type="match status" value="1"/>
</dbReference>
<evidence type="ECO:0000256" key="6">
    <source>
        <dbReference type="ARBA" id="ARBA00023004"/>
    </source>
</evidence>
<keyword evidence="7" id="KW-0503">Monooxygenase</keyword>
<comment type="similarity">
    <text evidence="2">Belongs to the cytochrome P450 family.</text>
</comment>
<dbReference type="EMBL" id="CP108085">
    <property type="protein sequence ID" value="WUP77654.1"/>
    <property type="molecule type" value="Genomic_DNA"/>
</dbReference>
<protein>
    <submittedName>
        <fullName evidence="8">Cytochrome P450</fullName>
    </submittedName>
</protein>
<keyword evidence="9" id="KW-1185">Reference proteome</keyword>
<evidence type="ECO:0000256" key="7">
    <source>
        <dbReference type="ARBA" id="ARBA00023033"/>
    </source>
</evidence>
<dbReference type="InterPro" id="IPR002401">
    <property type="entry name" value="Cyt_P450_E_grp-I"/>
</dbReference>
<evidence type="ECO:0000256" key="3">
    <source>
        <dbReference type="ARBA" id="ARBA00022617"/>
    </source>
</evidence>
<evidence type="ECO:0000313" key="8">
    <source>
        <dbReference type="EMBL" id="WUP77654.1"/>
    </source>
</evidence>
<dbReference type="PANTHER" id="PTHR24286:SF24">
    <property type="entry name" value="LANOSTEROL 14-ALPHA DEMETHYLASE"/>
    <property type="match status" value="1"/>
</dbReference>
<evidence type="ECO:0000256" key="2">
    <source>
        <dbReference type="ARBA" id="ARBA00010617"/>
    </source>
</evidence>
<sequence length="447" mass="48733">MPLLDTTLLLLLEGYAWLPARWREAQGMIAQGKMGHGESAQTEMGQAAMARTRLMGRDAVVLRGPDAVRFFYDDNHVQRAPALPEPIKSTLFGHGAVHTLDQAVHRARKGMFMSLMTPESVASLVGEATAAWYAAVATWHGRGDVVLFDEAARVLTRGACRWAGIPLAEEETGPLAGDLVALVDGFGSPGPRHWRARAARKRREAWLAGLVGEVRRGALRVPDTSALAVVARHLEPDGERLAPRIAAVELLNLVRPTIAVSWFVTFAAHALHHWPVTRVRLTEDTDGTYAEAFAHEVRRFYPFAPFVAGTAVKDLTWKGEQILADWLVLLDIWGQNHDPALWPHPYTFDPQRFIGRGIGPYDLIPQGGGDPVTGHRCPGEPVAVGLLKALAPRLAKLDYTVPEQDLTISPYRIPARVASGFVLRPAGAAAPPETAGAKRPRPAVHPL</sequence>
<organism evidence="8 9">
    <name type="scientific">Microbispora hainanensis</name>
    <dbReference type="NCBI Taxonomy" id="568844"/>
    <lineage>
        <taxon>Bacteria</taxon>
        <taxon>Bacillati</taxon>
        <taxon>Actinomycetota</taxon>
        <taxon>Actinomycetes</taxon>
        <taxon>Streptosporangiales</taxon>
        <taxon>Streptosporangiaceae</taxon>
        <taxon>Microbispora</taxon>
    </lineage>
</organism>
<evidence type="ECO:0000256" key="1">
    <source>
        <dbReference type="ARBA" id="ARBA00001971"/>
    </source>
</evidence>
<evidence type="ECO:0000256" key="4">
    <source>
        <dbReference type="ARBA" id="ARBA00022723"/>
    </source>
</evidence>
<accession>A0ABZ1SXB3</accession>
<dbReference type="InterPro" id="IPR001128">
    <property type="entry name" value="Cyt_P450"/>
</dbReference>
<dbReference type="Gene3D" id="1.10.630.10">
    <property type="entry name" value="Cytochrome P450"/>
    <property type="match status" value="1"/>
</dbReference>
<dbReference type="RefSeq" id="WP_328710345.1">
    <property type="nucleotide sequence ID" value="NZ_CP108085.1"/>
</dbReference>
<keyword evidence="5" id="KW-0560">Oxidoreductase</keyword>
<evidence type="ECO:0000256" key="5">
    <source>
        <dbReference type="ARBA" id="ARBA00023002"/>
    </source>
</evidence>
<keyword evidence="3" id="KW-0349">Heme</keyword>
<proteinExistence type="inferred from homology"/>
<keyword evidence="6" id="KW-0408">Iron</keyword>
<comment type="cofactor">
    <cofactor evidence="1">
        <name>heme</name>
        <dbReference type="ChEBI" id="CHEBI:30413"/>
    </cofactor>
</comment>
<dbReference type="Proteomes" id="UP001432011">
    <property type="component" value="Chromosome"/>
</dbReference>
<keyword evidence="4" id="KW-0479">Metal-binding</keyword>
<name>A0ABZ1SXB3_9ACTN</name>
<reference evidence="8" key="1">
    <citation type="submission" date="2022-10" db="EMBL/GenBank/DDBJ databases">
        <title>The complete genomes of actinobacterial strains from the NBC collection.</title>
        <authorList>
            <person name="Joergensen T.S."/>
            <person name="Alvarez Arevalo M."/>
            <person name="Sterndorff E.B."/>
            <person name="Faurdal D."/>
            <person name="Vuksanovic O."/>
            <person name="Mourched A.-S."/>
            <person name="Charusanti P."/>
            <person name="Shaw S."/>
            <person name="Blin K."/>
            <person name="Weber T."/>
        </authorList>
    </citation>
    <scope>NUCLEOTIDE SEQUENCE</scope>
    <source>
        <strain evidence="8">NBC_00254</strain>
    </source>
</reference>
<gene>
    <name evidence="8" type="ORF">OG913_11745</name>
</gene>
<evidence type="ECO:0000313" key="9">
    <source>
        <dbReference type="Proteomes" id="UP001432011"/>
    </source>
</evidence>
<dbReference type="CDD" id="cd11067">
    <property type="entry name" value="CYP152"/>
    <property type="match status" value="1"/>
</dbReference>
<dbReference type="PRINTS" id="PR00463">
    <property type="entry name" value="EP450I"/>
</dbReference>
<dbReference type="SUPFAM" id="SSF48264">
    <property type="entry name" value="Cytochrome P450"/>
    <property type="match status" value="1"/>
</dbReference>